<dbReference type="Proteomes" id="UP000243975">
    <property type="component" value="Unassembled WGS sequence"/>
</dbReference>
<name>A0A118JXY7_CYNCS</name>
<organism evidence="1 2">
    <name type="scientific">Cynara cardunculus var. scolymus</name>
    <name type="common">Globe artichoke</name>
    <name type="synonym">Cynara scolymus</name>
    <dbReference type="NCBI Taxonomy" id="59895"/>
    <lineage>
        <taxon>Eukaryota</taxon>
        <taxon>Viridiplantae</taxon>
        <taxon>Streptophyta</taxon>
        <taxon>Embryophyta</taxon>
        <taxon>Tracheophyta</taxon>
        <taxon>Spermatophyta</taxon>
        <taxon>Magnoliopsida</taxon>
        <taxon>eudicotyledons</taxon>
        <taxon>Gunneridae</taxon>
        <taxon>Pentapetalae</taxon>
        <taxon>asterids</taxon>
        <taxon>campanulids</taxon>
        <taxon>Asterales</taxon>
        <taxon>Asteraceae</taxon>
        <taxon>Carduoideae</taxon>
        <taxon>Cardueae</taxon>
        <taxon>Carduinae</taxon>
        <taxon>Cynara</taxon>
    </lineage>
</organism>
<evidence type="ECO:0000313" key="1">
    <source>
        <dbReference type="EMBL" id="KVH97166.1"/>
    </source>
</evidence>
<dbReference type="AlphaFoldDB" id="A0A118JXY7"/>
<gene>
    <name evidence="1" type="ORF">Ccrd_000738</name>
</gene>
<accession>A0A118JXY7</accession>
<keyword evidence="2" id="KW-1185">Reference proteome</keyword>
<dbReference type="Gramene" id="KVH97166">
    <property type="protein sequence ID" value="KVH97166"/>
    <property type="gene ID" value="Ccrd_000738"/>
</dbReference>
<evidence type="ECO:0000313" key="2">
    <source>
        <dbReference type="Proteomes" id="UP000243975"/>
    </source>
</evidence>
<proteinExistence type="predicted"/>
<sequence>MARKFPQEILRATEPRLRSLIDVVNSRNIDGITRGYSKPFWSVTHPVVDLQLYTFENEDDEEEEEEEWFLMMNGLNWDFLRGELRNPYGKLRELKRDDEDEDDDREMDCGCGGDWEIEMLQNLEEVVATKIRVGLRTIGLFSSQDFTGRVLRLKEGSINLLQKDYFGFFFGLIELSVKSCHGPRVMLSTPTKIPLN</sequence>
<protein>
    <submittedName>
        <fullName evidence="1">Uncharacterized protein</fullName>
    </submittedName>
</protein>
<comment type="caution">
    <text evidence="1">The sequence shown here is derived from an EMBL/GenBank/DDBJ whole genome shotgun (WGS) entry which is preliminary data.</text>
</comment>
<reference evidence="1 2" key="1">
    <citation type="journal article" date="2016" name="Sci. Rep.">
        <title>The genome sequence of the outbreeding globe artichoke constructed de novo incorporating a phase-aware low-pass sequencing strategy of F1 progeny.</title>
        <authorList>
            <person name="Scaglione D."/>
            <person name="Reyes-Chin-Wo S."/>
            <person name="Acquadro A."/>
            <person name="Froenicke L."/>
            <person name="Portis E."/>
            <person name="Beitel C."/>
            <person name="Tirone M."/>
            <person name="Mauro R."/>
            <person name="Lo Monaco A."/>
            <person name="Mauromicale G."/>
            <person name="Faccioli P."/>
            <person name="Cattivelli L."/>
            <person name="Rieseberg L."/>
            <person name="Michelmore R."/>
            <person name="Lanteri S."/>
        </authorList>
    </citation>
    <scope>NUCLEOTIDE SEQUENCE [LARGE SCALE GENOMIC DNA]</scope>
    <source>
        <strain evidence="1">2C</strain>
    </source>
</reference>
<dbReference type="EMBL" id="LEKV01003852">
    <property type="protein sequence ID" value="KVH97166.1"/>
    <property type="molecule type" value="Genomic_DNA"/>
</dbReference>